<organism evidence="1 2">
    <name type="scientific">Stylosanthes scabra</name>
    <dbReference type="NCBI Taxonomy" id="79078"/>
    <lineage>
        <taxon>Eukaryota</taxon>
        <taxon>Viridiplantae</taxon>
        <taxon>Streptophyta</taxon>
        <taxon>Embryophyta</taxon>
        <taxon>Tracheophyta</taxon>
        <taxon>Spermatophyta</taxon>
        <taxon>Magnoliopsida</taxon>
        <taxon>eudicotyledons</taxon>
        <taxon>Gunneridae</taxon>
        <taxon>Pentapetalae</taxon>
        <taxon>rosids</taxon>
        <taxon>fabids</taxon>
        <taxon>Fabales</taxon>
        <taxon>Fabaceae</taxon>
        <taxon>Papilionoideae</taxon>
        <taxon>50 kb inversion clade</taxon>
        <taxon>dalbergioids sensu lato</taxon>
        <taxon>Dalbergieae</taxon>
        <taxon>Pterocarpus clade</taxon>
        <taxon>Stylosanthes</taxon>
    </lineage>
</organism>
<proteinExistence type="predicted"/>
<reference evidence="1 2" key="1">
    <citation type="journal article" date="2023" name="Plants (Basel)">
        <title>Bridging the Gap: Combining Genomics and Transcriptomics Approaches to Understand Stylosanthes scabra, an Orphan Legume from the Brazilian Caatinga.</title>
        <authorList>
            <person name="Ferreira-Neto J.R.C."/>
            <person name="da Silva M.D."/>
            <person name="Binneck E."/>
            <person name="de Melo N.F."/>
            <person name="da Silva R.H."/>
            <person name="de Melo A.L.T.M."/>
            <person name="Pandolfi V."/>
            <person name="Bustamante F.O."/>
            <person name="Brasileiro-Vidal A.C."/>
            <person name="Benko-Iseppon A.M."/>
        </authorList>
    </citation>
    <scope>NUCLEOTIDE SEQUENCE [LARGE SCALE GENOMIC DNA]</scope>
    <source>
        <tissue evidence="1">Leaves</tissue>
    </source>
</reference>
<accession>A0ABU6YP41</accession>
<dbReference type="Proteomes" id="UP001341840">
    <property type="component" value="Unassembled WGS sequence"/>
</dbReference>
<dbReference type="EMBL" id="JASCZI010242742">
    <property type="protein sequence ID" value="MED6211954.1"/>
    <property type="molecule type" value="Genomic_DNA"/>
</dbReference>
<gene>
    <name evidence="1" type="ORF">PIB30_078511</name>
</gene>
<comment type="caution">
    <text evidence="1">The sequence shown here is derived from an EMBL/GenBank/DDBJ whole genome shotgun (WGS) entry which is preliminary data.</text>
</comment>
<sequence>MDRIGRCQICGRDECPITLFLSWAMPNKAITLPEPDPFPIPIEATIASSLLVTLHRCRCLPAVSWSKEASSSVMSETAEPVALLKRSRSTLSTMFQRRRRLKNLLKTVFLFTDLSVGVVLQVHPPPFLEELKYISCVRVEGKLYLSRPNTSSPLL</sequence>
<keyword evidence="2" id="KW-1185">Reference proteome</keyword>
<evidence type="ECO:0000313" key="1">
    <source>
        <dbReference type="EMBL" id="MED6211954.1"/>
    </source>
</evidence>
<evidence type="ECO:0000313" key="2">
    <source>
        <dbReference type="Proteomes" id="UP001341840"/>
    </source>
</evidence>
<name>A0ABU6YP41_9FABA</name>
<protein>
    <submittedName>
        <fullName evidence="1">Uncharacterized protein</fullName>
    </submittedName>
</protein>